<sequence length="54" mass="6346">MGEQLYVWRWKARLPERYGQTCRVTARGTLNSCRVVFEDGFWAITSRNALRKAP</sequence>
<evidence type="ECO:0000313" key="1">
    <source>
        <dbReference type="EMBL" id="MFC0408856.1"/>
    </source>
</evidence>
<keyword evidence="2" id="KW-1185">Reference proteome</keyword>
<gene>
    <name evidence="1" type="ORF">ACFFGY_11380</name>
</gene>
<dbReference type="Proteomes" id="UP001589865">
    <property type="component" value="Unassembled WGS sequence"/>
</dbReference>
<evidence type="ECO:0008006" key="3">
    <source>
        <dbReference type="Google" id="ProtNLM"/>
    </source>
</evidence>
<organism evidence="1 2">
    <name type="scientific">Roseomonas elaeocarpi</name>
    <dbReference type="NCBI Taxonomy" id="907779"/>
    <lineage>
        <taxon>Bacteria</taxon>
        <taxon>Pseudomonadati</taxon>
        <taxon>Pseudomonadota</taxon>
        <taxon>Alphaproteobacteria</taxon>
        <taxon>Acetobacterales</taxon>
        <taxon>Roseomonadaceae</taxon>
        <taxon>Roseomonas</taxon>
    </lineage>
</organism>
<accession>A0ABV6JX01</accession>
<reference evidence="1 2" key="1">
    <citation type="submission" date="2024-09" db="EMBL/GenBank/DDBJ databases">
        <authorList>
            <person name="Sun Q."/>
            <person name="Mori K."/>
        </authorList>
    </citation>
    <scope>NUCLEOTIDE SEQUENCE [LARGE SCALE GENOMIC DNA]</scope>
    <source>
        <strain evidence="1 2">TBRC 5777</strain>
    </source>
</reference>
<dbReference type="EMBL" id="JBHLUN010000007">
    <property type="protein sequence ID" value="MFC0408856.1"/>
    <property type="molecule type" value="Genomic_DNA"/>
</dbReference>
<dbReference type="RefSeq" id="WP_377044603.1">
    <property type="nucleotide sequence ID" value="NZ_JBHLUN010000007.1"/>
</dbReference>
<proteinExistence type="predicted"/>
<evidence type="ECO:0000313" key="2">
    <source>
        <dbReference type="Proteomes" id="UP001589865"/>
    </source>
</evidence>
<comment type="caution">
    <text evidence="1">The sequence shown here is derived from an EMBL/GenBank/DDBJ whole genome shotgun (WGS) entry which is preliminary data.</text>
</comment>
<protein>
    <recommendedName>
        <fullName evidence="3">Transposase</fullName>
    </recommendedName>
</protein>
<name>A0ABV6JX01_9PROT</name>